<organism evidence="1 2">
    <name type="scientific">Rothia aeria F0184</name>
    <dbReference type="NCBI Taxonomy" id="888019"/>
    <lineage>
        <taxon>Bacteria</taxon>
        <taxon>Bacillati</taxon>
        <taxon>Actinomycetota</taxon>
        <taxon>Actinomycetes</taxon>
        <taxon>Micrococcales</taxon>
        <taxon>Micrococcaceae</taxon>
        <taxon>Rothia</taxon>
    </lineage>
</organism>
<dbReference type="HOGENOM" id="CLU_2702520_0_0_11"/>
<proteinExistence type="predicted"/>
<dbReference type="Proteomes" id="UP000017174">
    <property type="component" value="Unassembled WGS sequence"/>
</dbReference>
<reference evidence="1 2" key="1">
    <citation type="submission" date="2013-08" db="EMBL/GenBank/DDBJ databases">
        <authorList>
            <person name="Weinstock G."/>
            <person name="Sodergren E."/>
            <person name="Wylie T."/>
            <person name="Fulton L."/>
            <person name="Fulton R."/>
            <person name="Fronick C."/>
            <person name="O'Laughlin M."/>
            <person name="Godfrey J."/>
            <person name="Miner T."/>
            <person name="Herter B."/>
            <person name="Appelbaum E."/>
            <person name="Cordes M."/>
            <person name="Lek S."/>
            <person name="Wollam A."/>
            <person name="Pepin K.H."/>
            <person name="Palsikar V.B."/>
            <person name="Mitreva M."/>
            <person name="Wilson R.K."/>
        </authorList>
    </citation>
    <scope>NUCLEOTIDE SEQUENCE [LARGE SCALE GENOMIC DNA]</scope>
    <source>
        <strain evidence="1 2">F0184</strain>
    </source>
</reference>
<accession>U7V0M3</accession>
<dbReference type="EMBL" id="AXZG01000056">
    <property type="protein sequence ID" value="ERT65125.1"/>
    <property type="molecule type" value="Genomic_DNA"/>
</dbReference>
<dbReference type="AlphaFoldDB" id="U7V0M3"/>
<sequence length="73" mass="7909">MTKRVFADDNTNLMERDGLGRLLSHTDALGQHTDTTTRPNRVRVYDAGKIIGASDGVDTPYIRAECSQGGGNT</sequence>
<evidence type="ECO:0000313" key="2">
    <source>
        <dbReference type="Proteomes" id="UP000017174"/>
    </source>
</evidence>
<name>U7V0M3_9MICC</name>
<protein>
    <submittedName>
        <fullName evidence="1">Uncharacterized protein</fullName>
    </submittedName>
</protein>
<gene>
    <name evidence="1" type="ORF">HMPREF0742_02124</name>
</gene>
<comment type="caution">
    <text evidence="1">The sequence shown here is derived from an EMBL/GenBank/DDBJ whole genome shotgun (WGS) entry which is preliminary data.</text>
</comment>
<evidence type="ECO:0000313" key="1">
    <source>
        <dbReference type="EMBL" id="ERT65125.1"/>
    </source>
</evidence>